<keyword evidence="3" id="KW-1185">Reference proteome</keyword>
<keyword evidence="1" id="KW-0812">Transmembrane</keyword>
<name>A0ABU8SDJ0_9SPHN</name>
<dbReference type="EMBL" id="JBBHJY010000013">
    <property type="protein sequence ID" value="MEJ6012042.1"/>
    <property type="molecule type" value="Genomic_DNA"/>
</dbReference>
<proteinExistence type="predicted"/>
<dbReference type="RefSeq" id="WP_339969852.1">
    <property type="nucleotide sequence ID" value="NZ_JBBHJY010000013.1"/>
</dbReference>
<evidence type="ECO:0000313" key="3">
    <source>
        <dbReference type="Proteomes" id="UP001379235"/>
    </source>
</evidence>
<protein>
    <recommendedName>
        <fullName evidence="4">DoxX family protein</fullName>
    </recommendedName>
</protein>
<gene>
    <name evidence="2" type="ORF">WG900_19225</name>
</gene>
<feature type="transmembrane region" description="Helical" evidence="1">
    <location>
        <begin position="133"/>
        <end position="155"/>
    </location>
</feature>
<evidence type="ECO:0008006" key="4">
    <source>
        <dbReference type="Google" id="ProtNLM"/>
    </source>
</evidence>
<feature type="transmembrane region" description="Helical" evidence="1">
    <location>
        <begin position="97"/>
        <end position="121"/>
    </location>
</feature>
<dbReference type="Proteomes" id="UP001379235">
    <property type="component" value="Unassembled WGS sequence"/>
</dbReference>
<evidence type="ECO:0000313" key="2">
    <source>
        <dbReference type="EMBL" id="MEJ6012042.1"/>
    </source>
</evidence>
<evidence type="ECO:0000256" key="1">
    <source>
        <dbReference type="SAM" id="Phobius"/>
    </source>
</evidence>
<organism evidence="2 3">
    <name type="scientific">Novosphingobium aquae</name>
    <dbReference type="NCBI Taxonomy" id="3133435"/>
    <lineage>
        <taxon>Bacteria</taxon>
        <taxon>Pseudomonadati</taxon>
        <taxon>Pseudomonadota</taxon>
        <taxon>Alphaproteobacteria</taxon>
        <taxon>Sphingomonadales</taxon>
        <taxon>Sphingomonadaceae</taxon>
        <taxon>Novosphingobium</taxon>
    </lineage>
</organism>
<keyword evidence="1" id="KW-0472">Membrane</keyword>
<comment type="caution">
    <text evidence="2">The sequence shown here is derived from an EMBL/GenBank/DDBJ whole genome shotgun (WGS) entry which is preliminary data.</text>
</comment>
<sequence>MGNDSNSAAASARAGADRVEIALDAATLWRGVVTLLRLFLGAWMLNSGYSYWAQEFGWPPAFPQPFGTLPASNQMLVTMVEIGLFDFVKTVEVIGGVCLIFGVFVPAATLLLLPVSAIVFYNAVFLNLRTDRLFSPTYMGVSCLYINVIVALAYIRYYLPMLSLRSTPGGLRDLARLPEMFRQQDNNHHR</sequence>
<reference evidence="2 3" key="1">
    <citation type="submission" date="2024-03" db="EMBL/GenBank/DDBJ databases">
        <authorList>
            <person name="Jo J.-H."/>
        </authorList>
    </citation>
    <scope>NUCLEOTIDE SEQUENCE [LARGE SCALE GENOMIC DNA]</scope>
    <source>
        <strain evidence="2 3">AS3R-12</strain>
    </source>
</reference>
<accession>A0ABU8SDJ0</accession>
<keyword evidence="1" id="KW-1133">Transmembrane helix</keyword>